<proteinExistence type="predicted"/>
<dbReference type="InterPro" id="IPR000719">
    <property type="entry name" value="Prot_kinase_dom"/>
</dbReference>
<accession>A0A8X8Y1H1</accession>
<evidence type="ECO:0000256" key="1">
    <source>
        <dbReference type="ARBA" id="ARBA00022741"/>
    </source>
</evidence>
<sequence>MEFVPNGIKPSNVLLDDDLNCKLCDFGSASVGFCVAVAPGKNDVYSFGVVVLELITGIEAFCPATEERLAAKAARNAVEMVDPRLRGGEVDMGEVGAMEAKCISETP</sequence>
<keyword evidence="5" id="KW-1185">Reference proteome</keyword>
<evidence type="ECO:0000313" key="5">
    <source>
        <dbReference type="Proteomes" id="UP000298416"/>
    </source>
</evidence>
<keyword evidence="2" id="KW-0067">ATP-binding</keyword>
<dbReference type="Proteomes" id="UP000298416">
    <property type="component" value="Unassembled WGS sequence"/>
</dbReference>
<gene>
    <name evidence="4" type="ORF">SASPL_114903</name>
</gene>
<evidence type="ECO:0000313" key="4">
    <source>
        <dbReference type="EMBL" id="KAG6424485.1"/>
    </source>
</evidence>
<dbReference type="PANTHER" id="PTHR27001:SF585">
    <property type="entry name" value="OS02G0648100 PROTEIN"/>
    <property type="match status" value="1"/>
</dbReference>
<dbReference type="PROSITE" id="PS50011">
    <property type="entry name" value="PROTEIN_KINASE_DOM"/>
    <property type="match status" value="1"/>
</dbReference>
<feature type="domain" description="Protein kinase" evidence="3">
    <location>
        <begin position="1"/>
        <end position="107"/>
    </location>
</feature>
<evidence type="ECO:0000256" key="2">
    <source>
        <dbReference type="ARBA" id="ARBA00022840"/>
    </source>
</evidence>
<protein>
    <recommendedName>
        <fullName evidence="3">Protein kinase domain-containing protein</fullName>
    </recommendedName>
</protein>
<dbReference type="AlphaFoldDB" id="A0A8X8Y1H1"/>
<dbReference type="PANTHER" id="PTHR27001">
    <property type="entry name" value="OS01G0253100 PROTEIN"/>
    <property type="match status" value="1"/>
</dbReference>
<evidence type="ECO:0000259" key="3">
    <source>
        <dbReference type="PROSITE" id="PS50011"/>
    </source>
</evidence>
<dbReference type="Gene3D" id="1.10.510.10">
    <property type="entry name" value="Transferase(Phosphotransferase) domain 1"/>
    <property type="match status" value="2"/>
</dbReference>
<dbReference type="EMBL" id="PNBA02000005">
    <property type="protein sequence ID" value="KAG6424485.1"/>
    <property type="molecule type" value="Genomic_DNA"/>
</dbReference>
<dbReference type="SUPFAM" id="SSF56112">
    <property type="entry name" value="Protein kinase-like (PK-like)"/>
    <property type="match status" value="1"/>
</dbReference>
<dbReference type="GO" id="GO:0004672">
    <property type="term" value="F:protein kinase activity"/>
    <property type="evidence" value="ECO:0007669"/>
    <property type="project" value="InterPro"/>
</dbReference>
<keyword evidence="1" id="KW-0547">Nucleotide-binding</keyword>
<reference evidence="4" key="2">
    <citation type="submission" date="2020-08" db="EMBL/GenBank/DDBJ databases">
        <title>Plant Genome Project.</title>
        <authorList>
            <person name="Zhang R.-G."/>
        </authorList>
    </citation>
    <scope>NUCLEOTIDE SEQUENCE</scope>
    <source>
        <strain evidence="4">Huo1</strain>
        <tissue evidence="4">Leaf</tissue>
    </source>
</reference>
<name>A0A8X8Y1H1_SALSN</name>
<comment type="caution">
    <text evidence="4">The sequence shown here is derived from an EMBL/GenBank/DDBJ whole genome shotgun (WGS) entry which is preliminary data.</text>
</comment>
<dbReference type="GO" id="GO:0005886">
    <property type="term" value="C:plasma membrane"/>
    <property type="evidence" value="ECO:0007669"/>
    <property type="project" value="TreeGrafter"/>
</dbReference>
<reference evidence="4" key="1">
    <citation type="submission" date="2018-01" db="EMBL/GenBank/DDBJ databases">
        <authorList>
            <person name="Mao J.F."/>
        </authorList>
    </citation>
    <scope>NUCLEOTIDE SEQUENCE</scope>
    <source>
        <strain evidence="4">Huo1</strain>
        <tissue evidence="4">Leaf</tissue>
    </source>
</reference>
<organism evidence="4">
    <name type="scientific">Salvia splendens</name>
    <name type="common">Scarlet sage</name>
    <dbReference type="NCBI Taxonomy" id="180675"/>
    <lineage>
        <taxon>Eukaryota</taxon>
        <taxon>Viridiplantae</taxon>
        <taxon>Streptophyta</taxon>
        <taxon>Embryophyta</taxon>
        <taxon>Tracheophyta</taxon>
        <taxon>Spermatophyta</taxon>
        <taxon>Magnoliopsida</taxon>
        <taxon>eudicotyledons</taxon>
        <taxon>Gunneridae</taxon>
        <taxon>Pentapetalae</taxon>
        <taxon>asterids</taxon>
        <taxon>lamiids</taxon>
        <taxon>Lamiales</taxon>
        <taxon>Lamiaceae</taxon>
        <taxon>Nepetoideae</taxon>
        <taxon>Mentheae</taxon>
        <taxon>Salviinae</taxon>
        <taxon>Salvia</taxon>
        <taxon>Salvia subgen. Calosphace</taxon>
        <taxon>core Calosphace</taxon>
    </lineage>
</organism>
<dbReference type="GO" id="GO:0005524">
    <property type="term" value="F:ATP binding"/>
    <property type="evidence" value="ECO:0007669"/>
    <property type="project" value="UniProtKB-KW"/>
</dbReference>
<dbReference type="InterPro" id="IPR011009">
    <property type="entry name" value="Kinase-like_dom_sf"/>
</dbReference>